<name>R7QJU0_CHOCR</name>
<sequence>MQRCSPSVAALPHRHCVEQSSGAVLLVHCYRMFCTKVTLLLSLTHSRHYISRCSPSLSTSSYLLDV</sequence>
<dbReference type="RefSeq" id="XP_005717551.1">
    <property type="nucleotide sequence ID" value="XM_005717494.1"/>
</dbReference>
<organism evidence="1 2">
    <name type="scientific">Chondrus crispus</name>
    <name type="common">Carrageen Irish moss</name>
    <name type="synonym">Polymorpha crispa</name>
    <dbReference type="NCBI Taxonomy" id="2769"/>
    <lineage>
        <taxon>Eukaryota</taxon>
        <taxon>Rhodophyta</taxon>
        <taxon>Florideophyceae</taxon>
        <taxon>Rhodymeniophycidae</taxon>
        <taxon>Gigartinales</taxon>
        <taxon>Gigartinaceae</taxon>
        <taxon>Chondrus</taxon>
    </lineage>
</organism>
<evidence type="ECO:0000313" key="2">
    <source>
        <dbReference type="Proteomes" id="UP000012073"/>
    </source>
</evidence>
<dbReference type="EMBL" id="HG001860">
    <property type="protein sequence ID" value="CDF37680.1"/>
    <property type="molecule type" value="Genomic_DNA"/>
</dbReference>
<keyword evidence="2" id="KW-1185">Reference proteome</keyword>
<protein>
    <submittedName>
        <fullName evidence="1">Uncharacterized protein</fullName>
    </submittedName>
</protein>
<evidence type="ECO:0000313" key="1">
    <source>
        <dbReference type="EMBL" id="CDF37680.1"/>
    </source>
</evidence>
<dbReference type="Proteomes" id="UP000012073">
    <property type="component" value="Unassembled WGS sequence"/>
</dbReference>
<proteinExistence type="predicted"/>
<dbReference type="GeneID" id="17325268"/>
<reference evidence="2" key="1">
    <citation type="journal article" date="2013" name="Proc. Natl. Acad. Sci. U.S.A.">
        <title>Genome structure and metabolic features in the red seaweed Chondrus crispus shed light on evolution of the Archaeplastida.</title>
        <authorList>
            <person name="Collen J."/>
            <person name="Porcel B."/>
            <person name="Carre W."/>
            <person name="Ball S.G."/>
            <person name="Chaparro C."/>
            <person name="Tonon T."/>
            <person name="Barbeyron T."/>
            <person name="Michel G."/>
            <person name="Noel B."/>
            <person name="Valentin K."/>
            <person name="Elias M."/>
            <person name="Artiguenave F."/>
            <person name="Arun A."/>
            <person name="Aury J.M."/>
            <person name="Barbosa-Neto J.F."/>
            <person name="Bothwell J.H."/>
            <person name="Bouget F.Y."/>
            <person name="Brillet L."/>
            <person name="Cabello-Hurtado F."/>
            <person name="Capella-Gutierrez S."/>
            <person name="Charrier B."/>
            <person name="Cladiere L."/>
            <person name="Cock J.M."/>
            <person name="Coelho S.M."/>
            <person name="Colleoni C."/>
            <person name="Czjzek M."/>
            <person name="Da Silva C."/>
            <person name="Delage L."/>
            <person name="Denoeud F."/>
            <person name="Deschamps P."/>
            <person name="Dittami S.M."/>
            <person name="Gabaldon T."/>
            <person name="Gachon C.M."/>
            <person name="Groisillier A."/>
            <person name="Herve C."/>
            <person name="Jabbari K."/>
            <person name="Katinka M."/>
            <person name="Kloareg B."/>
            <person name="Kowalczyk N."/>
            <person name="Labadie K."/>
            <person name="Leblanc C."/>
            <person name="Lopez P.J."/>
            <person name="McLachlan D.H."/>
            <person name="Meslet-Cladiere L."/>
            <person name="Moustafa A."/>
            <person name="Nehr Z."/>
            <person name="Nyvall Collen P."/>
            <person name="Panaud O."/>
            <person name="Partensky F."/>
            <person name="Poulain J."/>
            <person name="Rensing S.A."/>
            <person name="Rousvoal S."/>
            <person name="Samson G."/>
            <person name="Symeonidi A."/>
            <person name="Weissenbach J."/>
            <person name="Zambounis A."/>
            <person name="Wincker P."/>
            <person name="Boyen C."/>
        </authorList>
    </citation>
    <scope>NUCLEOTIDE SEQUENCE [LARGE SCALE GENOMIC DNA]</scope>
    <source>
        <strain evidence="2">cv. Stackhouse</strain>
    </source>
</reference>
<dbReference type="AlphaFoldDB" id="R7QJU0"/>
<accession>R7QJU0</accession>
<dbReference type="KEGG" id="ccp:CHC_T00005863001"/>
<gene>
    <name evidence="1" type="ORF">CHC_T00005863001</name>
</gene>
<dbReference type="Gramene" id="CDF37680">
    <property type="protein sequence ID" value="CDF37680"/>
    <property type="gene ID" value="CHC_T00005863001"/>
</dbReference>